<dbReference type="Proteomes" id="UP000004358">
    <property type="component" value="Unassembled WGS sequence"/>
</dbReference>
<organism evidence="1 2">
    <name type="scientific">Blastopirellula marina DSM 3645</name>
    <dbReference type="NCBI Taxonomy" id="314230"/>
    <lineage>
        <taxon>Bacteria</taxon>
        <taxon>Pseudomonadati</taxon>
        <taxon>Planctomycetota</taxon>
        <taxon>Planctomycetia</taxon>
        <taxon>Pirellulales</taxon>
        <taxon>Pirellulaceae</taxon>
        <taxon>Blastopirellula</taxon>
    </lineage>
</organism>
<dbReference type="EMBL" id="AANZ01000021">
    <property type="protein sequence ID" value="EAQ78471.1"/>
    <property type="molecule type" value="Genomic_DNA"/>
</dbReference>
<accession>A3ZYK8</accession>
<gene>
    <name evidence="1" type="ORF">DSM3645_07261</name>
</gene>
<dbReference type="AlphaFoldDB" id="A3ZYK8"/>
<protein>
    <submittedName>
        <fullName evidence="1">Uncharacterized protein</fullName>
    </submittedName>
</protein>
<sequence length="32" mass="3548">MVDFLQCARITIGSQLGDGAKKLAKLAHQMRF</sequence>
<reference evidence="1 2" key="1">
    <citation type="submission" date="2006-02" db="EMBL/GenBank/DDBJ databases">
        <authorList>
            <person name="Amann R."/>
            <person name="Ferriera S."/>
            <person name="Johnson J."/>
            <person name="Kravitz S."/>
            <person name="Halpern A."/>
            <person name="Remington K."/>
            <person name="Beeson K."/>
            <person name="Tran B."/>
            <person name="Rogers Y.-H."/>
            <person name="Friedman R."/>
            <person name="Venter J.C."/>
        </authorList>
    </citation>
    <scope>NUCLEOTIDE SEQUENCE [LARGE SCALE GENOMIC DNA]</scope>
    <source>
        <strain evidence="1 2">DSM 3645</strain>
    </source>
</reference>
<comment type="caution">
    <text evidence="1">The sequence shown here is derived from an EMBL/GenBank/DDBJ whole genome shotgun (WGS) entry which is preliminary data.</text>
</comment>
<evidence type="ECO:0000313" key="2">
    <source>
        <dbReference type="Proteomes" id="UP000004358"/>
    </source>
</evidence>
<proteinExistence type="predicted"/>
<evidence type="ECO:0000313" key="1">
    <source>
        <dbReference type="EMBL" id="EAQ78471.1"/>
    </source>
</evidence>
<name>A3ZYK8_9BACT</name>
<dbReference type="HOGENOM" id="CLU_3388287_0_0_0"/>